<evidence type="ECO:0000256" key="1">
    <source>
        <dbReference type="ARBA" id="ARBA00001232"/>
    </source>
</evidence>
<comment type="function">
    <text evidence="10">Catalyzes the reversible formation of acyl-phosphate (acyl-PO(4)) from acyl-[acyl-carrier-protein] (acyl-ACP). This enzyme utilizes acyl-ACP as fatty acyl donor, but not acyl-CoA.</text>
</comment>
<proteinExistence type="inferred from homology"/>
<sequence>MKVAIDAMGGDFAPDEIVRGAVDAAREYGCQIILVGDEEKITPLLDKAGDWRAMGISVHHASQVIEMTDHPGAAIRKKKDASVVVATRLVKQGQCDVVISAGSTGAAVAAAHFGLGRISGIERPTIATPMPNLAGTTILLDSGANTDAKPKHLLQSAVMGSIYAEYVLGIKKPRVGLLNIGEEETKGNDQVLATYPLLQHAKTLNFIGNVEGRDIPKGGVDVVVCDGFVGNIVLKFGEGLAGAILQLVKDAIKNAGFLAKTASLLVLPALRGLKKKLDYAEYGGAPLLGVDGGFIICHGSSKAKAIKNAVRVAKEFAEKKVVEHIRENIAKEGNIANED</sequence>
<dbReference type="PIRSF" id="PIRSF002465">
    <property type="entry name" value="Phsphlp_syn_PlsX"/>
    <property type="match status" value="1"/>
</dbReference>
<comment type="pathway">
    <text evidence="10">Lipid metabolism; phospholipid metabolism.</text>
</comment>
<dbReference type="SUPFAM" id="SSF53659">
    <property type="entry name" value="Isocitrate/Isopropylmalate dehydrogenase-like"/>
    <property type="match status" value="1"/>
</dbReference>
<keyword evidence="5 10" id="KW-0443">Lipid metabolism</keyword>
<accession>A0ABU3NWP9</accession>
<keyword evidence="3 10" id="KW-0444">Lipid biosynthesis</keyword>
<comment type="catalytic activity">
    <reaction evidence="1 10">
        <text>a fatty acyl-[ACP] + phosphate = an acyl phosphate + holo-[ACP]</text>
        <dbReference type="Rhea" id="RHEA:42292"/>
        <dbReference type="Rhea" id="RHEA-COMP:9685"/>
        <dbReference type="Rhea" id="RHEA-COMP:14125"/>
        <dbReference type="ChEBI" id="CHEBI:43474"/>
        <dbReference type="ChEBI" id="CHEBI:59918"/>
        <dbReference type="ChEBI" id="CHEBI:64479"/>
        <dbReference type="ChEBI" id="CHEBI:138651"/>
        <dbReference type="EC" id="2.3.1.274"/>
    </reaction>
</comment>
<organism evidence="11 12">
    <name type="scientific">Anaeroselena agilis</name>
    <dbReference type="NCBI Taxonomy" id="3063788"/>
    <lineage>
        <taxon>Bacteria</taxon>
        <taxon>Bacillati</taxon>
        <taxon>Bacillota</taxon>
        <taxon>Negativicutes</taxon>
        <taxon>Acetonemataceae</taxon>
        <taxon>Anaeroselena</taxon>
    </lineage>
</organism>
<evidence type="ECO:0000256" key="4">
    <source>
        <dbReference type="ARBA" id="ARBA00022679"/>
    </source>
</evidence>
<protein>
    <recommendedName>
        <fullName evidence="8 10">Phosphate acyltransferase</fullName>
        <ecNumber evidence="8 10">2.3.1.274</ecNumber>
    </recommendedName>
    <alternativeName>
        <fullName evidence="10">Acyl-ACP phosphotransacylase</fullName>
    </alternativeName>
    <alternativeName>
        <fullName evidence="10">Acyl-[acyl-carrier-protein]--phosphate acyltransferase</fullName>
    </alternativeName>
    <alternativeName>
        <fullName evidence="10">Phosphate-acyl-ACP acyltransferase</fullName>
    </alternativeName>
</protein>
<keyword evidence="2 10" id="KW-0963">Cytoplasm</keyword>
<dbReference type="Gene3D" id="3.40.718.10">
    <property type="entry name" value="Isopropylmalate Dehydrogenase"/>
    <property type="match status" value="1"/>
</dbReference>
<dbReference type="EMBL" id="JAUOZS010000001">
    <property type="protein sequence ID" value="MDT8901237.1"/>
    <property type="molecule type" value="Genomic_DNA"/>
</dbReference>
<dbReference type="Pfam" id="PF02504">
    <property type="entry name" value="FA_synthesis"/>
    <property type="match status" value="1"/>
</dbReference>
<dbReference type="Proteomes" id="UP001254848">
    <property type="component" value="Unassembled WGS sequence"/>
</dbReference>
<dbReference type="EC" id="2.3.1.274" evidence="8 10"/>
<name>A0ABU3NWP9_9FIRM</name>
<evidence type="ECO:0000313" key="12">
    <source>
        <dbReference type="Proteomes" id="UP001254848"/>
    </source>
</evidence>
<evidence type="ECO:0000256" key="3">
    <source>
        <dbReference type="ARBA" id="ARBA00022516"/>
    </source>
</evidence>
<comment type="similarity">
    <text evidence="10">Belongs to the PlsX family.</text>
</comment>
<dbReference type="PANTHER" id="PTHR30100">
    <property type="entry name" value="FATTY ACID/PHOSPHOLIPID SYNTHESIS PROTEIN PLSX"/>
    <property type="match status" value="1"/>
</dbReference>
<keyword evidence="7 10" id="KW-1208">Phospholipid metabolism</keyword>
<dbReference type="InterPro" id="IPR003664">
    <property type="entry name" value="FA_synthesis"/>
</dbReference>
<evidence type="ECO:0000256" key="5">
    <source>
        <dbReference type="ARBA" id="ARBA00023098"/>
    </source>
</evidence>
<dbReference type="InterPro" id="IPR012281">
    <property type="entry name" value="Phospholipid_synth_PlsX-like"/>
</dbReference>
<gene>
    <name evidence="10 11" type="primary">plsX</name>
    <name evidence="11" type="ORF">Q4T40_08315</name>
</gene>
<evidence type="ECO:0000256" key="6">
    <source>
        <dbReference type="ARBA" id="ARBA00023209"/>
    </source>
</evidence>
<dbReference type="PANTHER" id="PTHR30100:SF1">
    <property type="entry name" value="PHOSPHATE ACYLTRANSFERASE"/>
    <property type="match status" value="1"/>
</dbReference>
<comment type="subcellular location">
    <subcellularLocation>
        <location evidence="10">Cytoplasm</location>
    </subcellularLocation>
    <text evidence="10">Associated with the membrane possibly through PlsY.</text>
</comment>
<evidence type="ECO:0000313" key="11">
    <source>
        <dbReference type="EMBL" id="MDT8901237.1"/>
    </source>
</evidence>
<dbReference type="HAMAP" id="MF_00019">
    <property type="entry name" value="PlsX"/>
    <property type="match status" value="1"/>
</dbReference>
<evidence type="ECO:0000256" key="7">
    <source>
        <dbReference type="ARBA" id="ARBA00023264"/>
    </source>
</evidence>
<evidence type="ECO:0000256" key="9">
    <source>
        <dbReference type="ARBA" id="ARBA00046608"/>
    </source>
</evidence>
<dbReference type="NCBIfam" id="TIGR00182">
    <property type="entry name" value="plsX"/>
    <property type="match status" value="1"/>
</dbReference>
<keyword evidence="12" id="KW-1185">Reference proteome</keyword>
<evidence type="ECO:0000256" key="2">
    <source>
        <dbReference type="ARBA" id="ARBA00022490"/>
    </source>
</evidence>
<reference evidence="11 12" key="1">
    <citation type="submission" date="2023-07" db="EMBL/GenBank/DDBJ databases">
        <title>The novel representative of Negativicutes class, Anaeroselena agilis gen. nov. sp. nov.</title>
        <authorList>
            <person name="Prokofeva M.I."/>
            <person name="Elcheninov A.G."/>
            <person name="Klyukina A."/>
            <person name="Kublanov I.V."/>
            <person name="Frolov E.N."/>
            <person name="Podosokorskaya O.A."/>
        </authorList>
    </citation>
    <scope>NUCLEOTIDE SEQUENCE [LARGE SCALE GENOMIC DNA]</scope>
    <source>
        <strain evidence="11 12">4137-cl</strain>
    </source>
</reference>
<keyword evidence="11" id="KW-0012">Acyltransferase</keyword>
<keyword evidence="4 10" id="KW-0808">Transferase</keyword>
<keyword evidence="6 10" id="KW-0594">Phospholipid biosynthesis</keyword>
<dbReference type="RefSeq" id="WP_413779756.1">
    <property type="nucleotide sequence ID" value="NZ_JAUOZS010000001.1"/>
</dbReference>
<evidence type="ECO:0000256" key="8">
    <source>
        <dbReference type="ARBA" id="ARBA00024069"/>
    </source>
</evidence>
<dbReference type="GO" id="GO:0043811">
    <property type="term" value="F:phosphate:acyl-[acyl carrier protein] acyltransferase activity"/>
    <property type="evidence" value="ECO:0007669"/>
    <property type="project" value="UniProtKB-EC"/>
</dbReference>
<comment type="subunit">
    <text evidence="9 10">Homodimer. Probably interacts with PlsY.</text>
</comment>
<evidence type="ECO:0000256" key="10">
    <source>
        <dbReference type="HAMAP-Rule" id="MF_00019"/>
    </source>
</evidence>
<comment type="caution">
    <text evidence="11">The sequence shown here is derived from an EMBL/GenBank/DDBJ whole genome shotgun (WGS) entry which is preliminary data.</text>
</comment>